<dbReference type="EMBL" id="NIDE01000019">
    <property type="protein sequence ID" value="OWK35146.1"/>
    <property type="molecule type" value="Genomic_DNA"/>
</dbReference>
<evidence type="ECO:0000259" key="2">
    <source>
        <dbReference type="PROSITE" id="PS51898"/>
    </source>
</evidence>
<keyword evidence="1" id="KW-0233">DNA recombination</keyword>
<dbReference type="SUPFAM" id="SSF56349">
    <property type="entry name" value="DNA breaking-rejoining enzymes"/>
    <property type="match status" value="1"/>
</dbReference>
<dbReference type="Gene3D" id="1.10.443.10">
    <property type="entry name" value="Intergrase catalytic core"/>
    <property type="match status" value="1"/>
</dbReference>
<dbReference type="GO" id="GO:0003677">
    <property type="term" value="F:DNA binding"/>
    <property type="evidence" value="ECO:0007669"/>
    <property type="project" value="InterPro"/>
</dbReference>
<proteinExistence type="predicted"/>
<name>A0A225DCV7_9BACT</name>
<keyword evidence="4" id="KW-1185">Reference proteome</keyword>
<reference evidence="4" key="1">
    <citation type="submission" date="2017-06" db="EMBL/GenBank/DDBJ databases">
        <title>Genome analysis of Fimbriiglobus ruber SP5, the first member of the order Planctomycetales with confirmed chitinolytic capability.</title>
        <authorList>
            <person name="Ravin N.V."/>
            <person name="Rakitin A.L."/>
            <person name="Ivanova A.A."/>
            <person name="Beletsky A.V."/>
            <person name="Kulichevskaya I.S."/>
            <person name="Mardanov A.V."/>
            <person name="Dedysh S.N."/>
        </authorList>
    </citation>
    <scope>NUCLEOTIDE SEQUENCE [LARGE SCALE GENOMIC DNA]</scope>
    <source>
        <strain evidence="4">SP5</strain>
    </source>
</reference>
<dbReference type="GO" id="GO:0006310">
    <property type="term" value="P:DNA recombination"/>
    <property type="evidence" value="ECO:0007669"/>
    <property type="project" value="UniProtKB-KW"/>
</dbReference>
<dbReference type="CDD" id="cd00397">
    <property type="entry name" value="DNA_BRE_C"/>
    <property type="match status" value="1"/>
</dbReference>
<dbReference type="InterPro" id="IPR011010">
    <property type="entry name" value="DNA_brk_join_enz"/>
</dbReference>
<evidence type="ECO:0000256" key="1">
    <source>
        <dbReference type="ARBA" id="ARBA00023172"/>
    </source>
</evidence>
<dbReference type="Pfam" id="PF00589">
    <property type="entry name" value="Phage_integrase"/>
    <property type="match status" value="1"/>
</dbReference>
<dbReference type="AlphaFoldDB" id="A0A225DCV7"/>
<dbReference type="Proteomes" id="UP000214646">
    <property type="component" value="Unassembled WGS sequence"/>
</dbReference>
<sequence length="167" mass="19149">MRQACSPWFLDFLTACEITGARPFGEIAQLTAEMIDWNAGVIEIKQHKNAKKGKTRTIFLTPPLETLLRRMVEKHPTGLLFRTRKNGKWKADAVCYHMRKMERELEIPRLNFYAYRKALITDALEKGISAEVISELVGNSPQAIHDYYNRLSERRNTLKEAAAKAIG</sequence>
<feature type="domain" description="Tyr recombinase" evidence="2">
    <location>
        <begin position="1"/>
        <end position="163"/>
    </location>
</feature>
<comment type="caution">
    <text evidence="3">The sequence shown here is derived from an EMBL/GenBank/DDBJ whole genome shotgun (WGS) entry which is preliminary data.</text>
</comment>
<dbReference type="InterPro" id="IPR013762">
    <property type="entry name" value="Integrase-like_cat_sf"/>
</dbReference>
<organism evidence="3 4">
    <name type="scientific">Fimbriiglobus ruber</name>
    <dbReference type="NCBI Taxonomy" id="1908690"/>
    <lineage>
        <taxon>Bacteria</taxon>
        <taxon>Pseudomonadati</taxon>
        <taxon>Planctomycetota</taxon>
        <taxon>Planctomycetia</taxon>
        <taxon>Gemmatales</taxon>
        <taxon>Gemmataceae</taxon>
        <taxon>Fimbriiglobus</taxon>
    </lineage>
</organism>
<protein>
    <recommendedName>
        <fullName evidence="2">Tyr recombinase domain-containing protein</fullName>
    </recommendedName>
</protein>
<gene>
    <name evidence="3" type="ORF">FRUB_09988</name>
</gene>
<evidence type="ECO:0000313" key="4">
    <source>
        <dbReference type="Proteomes" id="UP000214646"/>
    </source>
</evidence>
<dbReference type="GO" id="GO:0015074">
    <property type="term" value="P:DNA integration"/>
    <property type="evidence" value="ECO:0007669"/>
    <property type="project" value="InterPro"/>
</dbReference>
<dbReference type="InterPro" id="IPR002104">
    <property type="entry name" value="Integrase_catalytic"/>
</dbReference>
<evidence type="ECO:0000313" key="3">
    <source>
        <dbReference type="EMBL" id="OWK35146.1"/>
    </source>
</evidence>
<dbReference type="PROSITE" id="PS51898">
    <property type="entry name" value="TYR_RECOMBINASE"/>
    <property type="match status" value="1"/>
</dbReference>
<accession>A0A225DCV7</accession>